<evidence type="ECO:0000313" key="1">
    <source>
        <dbReference type="EMBL" id="GHE37815.1"/>
    </source>
</evidence>
<reference evidence="1" key="1">
    <citation type="journal article" date="2014" name="Int. J. Syst. Evol. Microbiol.">
        <title>Complete genome sequence of Corynebacterium casei LMG S-19264T (=DSM 44701T), isolated from a smear-ripened cheese.</title>
        <authorList>
            <consortium name="US DOE Joint Genome Institute (JGI-PGF)"/>
            <person name="Walter F."/>
            <person name="Albersmeier A."/>
            <person name="Kalinowski J."/>
            <person name="Ruckert C."/>
        </authorList>
    </citation>
    <scope>NUCLEOTIDE SEQUENCE</scope>
    <source>
        <strain evidence="1">JCM 4784</strain>
    </source>
</reference>
<sequence>MRYVIEVYRSHDGVCGNVVPEDSECPHPFHGWLELLSLLEPPQPEALGLGDPAPEEAP</sequence>
<name>A0A918Z4U9_9ACTN</name>
<organism evidence="1 2">
    <name type="scientific">Streptomyces longispororuber</name>
    <dbReference type="NCBI Taxonomy" id="68230"/>
    <lineage>
        <taxon>Bacteria</taxon>
        <taxon>Bacillati</taxon>
        <taxon>Actinomycetota</taxon>
        <taxon>Actinomycetes</taxon>
        <taxon>Kitasatosporales</taxon>
        <taxon>Streptomycetaceae</taxon>
        <taxon>Streptomyces</taxon>
    </lineage>
</organism>
<dbReference type="AlphaFoldDB" id="A0A918Z4U9"/>
<dbReference type="EMBL" id="BNBT01000004">
    <property type="protein sequence ID" value="GHE37815.1"/>
    <property type="molecule type" value="Genomic_DNA"/>
</dbReference>
<accession>A0A918Z4U9</accession>
<evidence type="ECO:0000313" key="2">
    <source>
        <dbReference type="Proteomes" id="UP000608024"/>
    </source>
</evidence>
<keyword evidence="2" id="KW-1185">Reference proteome</keyword>
<dbReference type="RefSeq" id="WP_190134064.1">
    <property type="nucleotide sequence ID" value="NZ_BNBT01000004.1"/>
</dbReference>
<gene>
    <name evidence="1" type="ORF">GCM10018785_04270</name>
</gene>
<comment type="caution">
    <text evidence="1">The sequence shown here is derived from an EMBL/GenBank/DDBJ whole genome shotgun (WGS) entry which is preliminary data.</text>
</comment>
<proteinExistence type="predicted"/>
<dbReference type="Proteomes" id="UP000608024">
    <property type="component" value="Unassembled WGS sequence"/>
</dbReference>
<protein>
    <submittedName>
        <fullName evidence="1">Uncharacterized protein</fullName>
    </submittedName>
</protein>
<reference evidence="1" key="2">
    <citation type="submission" date="2020-09" db="EMBL/GenBank/DDBJ databases">
        <authorList>
            <person name="Sun Q."/>
            <person name="Ohkuma M."/>
        </authorList>
    </citation>
    <scope>NUCLEOTIDE SEQUENCE</scope>
    <source>
        <strain evidence="1">JCM 4784</strain>
    </source>
</reference>